<proteinExistence type="predicted"/>
<sequence length="202" mass="22561">MFYASSGSADRNDESDEWDGDDDNDDDDNGHAERFAIGGNIQRYINEKFDVPTVADFSSFSSVSSDEQSGTSQAVMGNISWRNRSDVAELQMSGNVSNAMLTQFIPLLVQSRLPQVVNINELIFQNNSVDQKHNRSEIDTQGDEEGLYSKGDCRLLVYDKLEDKIRIIAELGMEIGSVLYILAALREAKFLGIQMFIENLVS</sequence>
<evidence type="ECO:0000313" key="2">
    <source>
        <dbReference type="EMBL" id="KAK6631830.1"/>
    </source>
</evidence>
<reference evidence="2 3" key="1">
    <citation type="submission" date="2023-10" db="EMBL/GenBank/DDBJ databases">
        <title>Genomes of two closely related lineages of the louse Polyplax serrata with different host specificities.</title>
        <authorList>
            <person name="Martinu J."/>
            <person name="Tarabai H."/>
            <person name="Stefka J."/>
            <person name="Hypsa V."/>
        </authorList>
    </citation>
    <scope>NUCLEOTIDE SEQUENCE [LARGE SCALE GENOMIC DNA]</scope>
    <source>
        <strain evidence="2">HR10_N</strain>
    </source>
</reference>
<dbReference type="AlphaFoldDB" id="A0AAN8P4T4"/>
<evidence type="ECO:0000256" key="1">
    <source>
        <dbReference type="SAM" id="MobiDB-lite"/>
    </source>
</evidence>
<name>A0AAN8P4T4_POLSC</name>
<evidence type="ECO:0000313" key="3">
    <source>
        <dbReference type="Proteomes" id="UP001372834"/>
    </source>
</evidence>
<feature type="region of interest" description="Disordered" evidence="1">
    <location>
        <begin position="1"/>
        <end position="33"/>
    </location>
</feature>
<gene>
    <name evidence="2" type="ORF">RUM43_013896</name>
</gene>
<feature type="compositionally biased region" description="Acidic residues" evidence="1">
    <location>
        <begin position="13"/>
        <end position="28"/>
    </location>
</feature>
<dbReference type="Proteomes" id="UP001372834">
    <property type="component" value="Unassembled WGS sequence"/>
</dbReference>
<dbReference type="EMBL" id="JAWJWE010000008">
    <property type="protein sequence ID" value="KAK6631830.1"/>
    <property type="molecule type" value="Genomic_DNA"/>
</dbReference>
<organism evidence="2 3">
    <name type="scientific">Polyplax serrata</name>
    <name type="common">Common mouse louse</name>
    <dbReference type="NCBI Taxonomy" id="468196"/>
    <lineage>
        <taxon>Eukaryota</taxon>
        <taxon>Metazoa</taxon>
        <taxon>Ecdysozoa</taxon>
        <taxon>Arthropoda</taxon>
        <taxon>Hexapoda</taxon>
        <taxon>Insecta</taxon>
        <taxon>Pterygota</taxon>
        <taxon>Neoptera</taxon>
        <taxon>Paraneoptera</taxon>
        <taxon>Psocodea</taxon>
        <taxon>Troctomorpha</taxon>
        <taxon>Phthiraptera</taxon>
        <taxon>Anoplura</taxon>
        <taxon>Polyplacidae</taxon>
        <taxon>Polyplax</taxon>
    </lineage>
</organism>
<protein>
    <submittedName>
        <fullName evidence="2">Uncharacterized protein</fullName>
    </submittedName>
</protein>
<comment type="caution">
    <text evidence="2">The sequence shown here is derived from an EMBL/GenBank/DDBJ whole genome shotgun (WGS) entry which is preliminary data.</text>
</comment>
<accession>A0AAN8P4T4</accession>